<dbReference type="OrthoDB" id="9856904at2"/>
<keyword evidence="2" id="KW-1185">Reference proteome</keyword>
<evidence type="ECO:0000313" key="1">
    <source>
        <dbReference type="EMBL" id="TDP60292.1"/>
    </source>
</evidence>
<sequence length="156" mass="18949">MKKYLFLLLISAILFSCIKEEKDDSYEFLYNNFIESIRYNNIENKNFYFAGLQKYKSDSLELKNCEFHYNLTSNISKKLNNLDYTDRVKVFKFRDSVLKILNRNFKYYKEHDKLNLNDSVFKKMIQYKMSMVLNEYLSFHIFKPTALRVAEDEENK</sequence>
<dbReference type="EMBL" id="SNXR01000012">
    <property type="protein sequence ID" value="TDP60292.1"/>
    <property type="molecule type" value="Genomic_DNA"/>
</dbReference>
<dbReference type="Proteomes" id="UP000295260">
    <property type="component" value="Unassembled WGS sequence"/>
</dbReference>
<name>A0A4V3CSE3_9FLAO</name>
<accession>A0A4V3CSE3</accession>
<evidence type="ECO:0008006" key="3">
    <source>
        <dbReference type="Google" id="ProtNLM"/>
    </source>
</evidence>
<dbReference type="AlphaFoldDB" id="A0A4V3CSE3"/>
<dbReference type="PROSITE" id="PS51257">
    <property type="entry name" value="PROKAR_LIPOPROTEIN"/>
    <property type="match status" value="1"/>
</dbReference>
<gene>
    <name evidence="1" type="ORF">BC748_1274</name>
</gene>
<protein>
    <recommendedName>
        <fullName evidence="3">Lipoprotein</fullName>
    </recommendedName>
</protein>
<comment type="caution">
    <text evidence="1">The sequence shown here is derived from an EMBL/GenBank/DDBJ whole genome shotgun (WGS) entry which is preliminary data.</text>
</comment>
<organism evidence="1 2">
    <name type="scientific">Flavobacterium dankookense</name>
    <dbReference type="NCBI Taxonomy" id="706186"/>
    <lineage>
        <taxon>Bacteria</taxon>
        <taxon>Pseudomonadati</taxon>
        <taxon>Bacteroidota</taxon>
        <taxon>Flavobacteriia</taxon>
        <taxon>Flavobacteriales</taxon>
        <taxon>Flavobacteriaceae</taxon>
        <taxon>Flavobacterium</taxon>
    </lineage>
</organism>
<reference evidence="1 2" key="1">
    <citation type="submission" date="2019-03" db="EMBL/GenBank/DDBJ databases">
        <title>Genomic Encyclopedia of Archaeal and Bacterial Type Strains, Phase II (KMG-II): from individual species to whole genera.</title>
        <authorList>
            <person name="Goeker M."/>
        </authorList>
    </citation>
    <scope>NUCLEOTIDE SEQUENCE [LARGE SCALE GENOMIC DNA]</scope>
    <source>
        <strain evidence="1 2">DSM 25687</strain>
    </source>
</reference>
<proteinExistence type="predicted"/>
<evidence type="ECO:0000313" key="2">
    <source>
        <dbReference type="Proteomes" id="UP000295260"/>
    </source>
</evidence>
<dbReference type="RefSeq" id="WP_133532573.1">
    <property type="nucleotide sequence ID" value="NZ_SNXR01000012.1"/>
</dbReference>